<keyword evidence="2" id="KW-1185">Reference proteome</keyword>
<evidence type="ECO:0000313" key="2">
    <source>
        <dbReference type="Proteomes" id="UP000010433"/>
    </source>
</evidence>
<accession>L1NM48</accession>
<protein>
    <submittedName>
        <fullName evidence="1">Uncharacterized protein</fullName>
    </submittedName>
</protein>
<comment type="caution">
    <text evidence="1">The sequence shown here is derived from an EMBL/GenBank/DDBJ whole genome shotgun (WGS) entry which is preliminary data.</text>
</comment>
<evidence type="ECO:0000313" key="1">
    <source>
        <dbReference type="EMBL" id="EKY04411.1"/>
    </source>
</evidence>
<dbReference type="EMBL" id="AMEP01000003">
    <property type="protein sequence ID" value="EKY04411.1"/>
    <property type="molecule type" value="Genomic_DNA"/>
</dbReference>
<sequence>MSPFSSLLLSIMGMLIFPVSLQDRSNRECNAIDTALLTFPTW</sequence>
<organism evidence="1 2">
    <name type="scientific">Hoylesella saccharolytica F0055</name>
    <dbReference type="NCBI Taxonomy" id="1127699"/>
    <lineage>
        <taxon>Bacteria</taxon>
        <taxon>Pseudomonadati</taxon>
        <taxon>Bacteroidota</taxon>
        <taxon>Bacteroidia</taxon>
        <taxon>Bacteroidales</taxon>
        <taxon>Prevotellaceae</taxon>
        <taxon>Hoylesella</taxon>
    </lineage>
</organism>
<name>L1NM48_9BACT</name>
<dbReference type="STRING" id="1127699.HMPREF9151_00012"/>
<proteinExistence type="predicted"/>
<gene>
    <name evidence="1" type="ORF">HMPREF9151_00012</name>
</gene>
<dbReference type="AlphaFoldDB" id="L1NM48"/>
<reference evidence="1 2" key="1">
    <citation type="submission" date="2012-05" db="EMBL/GenBank/DDBJ databases">
        <authorList>
            <person name="Weinstock G."/>
            <person name="Sodergren E."/>
            <person name="Lobos E.A."/>
            <person name="Fulton L."/>
            <person name="Fulton R."/>
            <person name="Courtney L."/>
            <person name="Fronick C."/>
            <person name="O'Laughlin M."/>
            <person name="Godfrey J."/>
            <person name="Wilson R.M."/>
            <person name="Miner T."/>
            <person name="Farmer C."/>
            <person name="Delehaunty K."/>
            <person name="Cordes M."/>
            <person name="Minx P."/>
            <person name="Tomlinson C."/>
            <person name="Chen J."/>
            <person name="Wollam A."/>
            <person name="Pepin K.H."/>
            <person name="Bhonagiri V."/>
            <person name="Zhang X."/>
            <person name="Suruliraj S."/>
            <person name="Warren W."/>
            <person name="Mitreva M."/>
            <person name="Mardis E.R."/>
            <person name="Wilson R.K."/>
        </authorList>
    </citation>
    <scope>NUCLEOTIDE SEQUENCE [LARGE SCALE GENOMIC DNA]</scope>
    <source>
        <strain evidence="1 2">F0055</strain>
    </source>
</reference>
<dbReference type="Proteomes" id="UP000010433">
    <property type="component" value="Unassembled WGS sequence"/>
</dbReference>
<dbReference type="HOGENOM" id="CLU_3255971_0_0_10"/>